<reference evidence="2" key="1">
    <citation type="submission" date="2017-02" db="EMBL/GenBank/DDBJ databases">
        <authorList>
            <person name="Varghese N."/>
            <person name="Submissions S."/>
        </authorList>
    </citation>
    <scope>NUCLEOTIDE SEQUENCE [LARGE SCALE GENOMIC DNA]</scope>
    <source>
        <strain evidence="2">DSM 22720</strain>
    </source>
</reference>
<keyword evidence="2" id="KW-1185">Reference proteome</keyword>
<evidence type="ECO:0000313" key="2">
    <source>
        <dbReference type="Proteomes" id="UP000190162"/>
    </source>
</evidence>
<proteinExistence type="predicted"/>
<dbReference type="Pfam" id="PF08811">
    <property type="entry name" value="DUF1800"/>
    <property type="match status" value="1"/>
</dbReference>
<dbReference type="AlphaFoldDB" id="A0A1T4VC22"/>
<name>A0A1T4VC22_9GAMM</name>
<evidence type="ECO:0000313" key="1">
    <source>
        <dbReference type="EMBL" id="SKA62512.1"/>
    </source>
</evidence>
<dbReference type="EMBL" id="FUXU01000062">
    <property type="protein sequence ID" value="SKA62512.1"/>
    <property type="molecule type" value="Genomic_DNA"/>
</dbReference>
<protein>
    <recommendedName>
        <fullName evidence="3">DUF1800 domain-containing protein</fullName>
    </recommendedName>
</protein>
<organism evidence="1 2">
    <name type="scientific">Enterovibrio nigricans DSM 22720</name>
    <dbReference type="NCBI Taxonomy" id="1121868"/>
    <lineage>
        <taxon>Bacteria</taxon>
        <taxon>Pseudomonadati</taxon>
        <taxon>Pseudomonadota</taxon>
        <taxon>Gammaproteobacteria</taxon>
        <taxon>Vibrionales</taxon>
        <taxon>Vibrionaceae</taxon>
        <taxon>Enterovibrio</taxon>
    </lineage>
</organism>
<evidence type="ECO:0008006" key="3">
    <source>
        <dbReference type="Google" id="ProtNLM"/>
    </source>
</evidence>
<accession>A0A1T4VC22</accession>
<dbReference type="InterPro" id="IPR014917">
    <property type="entry name" value="DUF1800"/>
</dbReference>
<dbReference type="Proteomes" id="UP000190162">
    <property type="component" value="Unassembled WGS sequence"/>
</dbReference>
<sequence>MRVTTSTQLHFSTFSQASRWLDVVTFGPRRGQPDTLVGKSAYAWFEGQISLSPSMHRKQTLTQFQSQDKGKIPSRSSRIRAWLDIALYGQDQLRQRVGYVLSQIFVASDRDATLSKHAEAMAAYNDLLCLHAFDNYKSLLKAVSTSSVMGHYLTMVGNKKGDESGRKPDENYAREIMQLFSIGLNERNMDGSLVREADGQLKPCYNEKDIQELARVFTGWVSKDKKLIEPMTTNESVHDRREKHILGHRFPANVAAEAEMDKVMEMLNQHPSTPPNLCKNLIQKLVTSNPSPEFVQRVATVFVDNGKGVRGDMKAVFWAIFSDKEVYSKPAPLVCKVREPWLSLVYIYRALNAKPGGDSPLVGTDLVISVRAINIP</sequence>
<gene>
    <name evidence="1" type="ORF">SAMN02745132_03636</name>
</gene>
<dbReference type="RefSeq" id="WP_244556646.1">
    <property type="nucleotide sequence ID" value="NZ_FUXU01000062.1"/>
</dbReference>